<protein>
    <submittedName>
        <fullName evidence="2">Uncharacterized protein</fullName>
    </submittedName>
</protein>
<keyword evidence="1" id="KW-0472">Membrane</keyword>
<feature type="non-terminal residue" evidence="2">
    <location>
        <position position="81"/>
    </location>
</feature>
<evidence type="ECO:0000313" key="2">
    <source>
        <dbReference type="EMBL" id="TET80153.1"/>
    </source>
</evidence>
<comment type="caution">
    <text evidence="2">The sequence shown here is derived from an EMBL/GenBank/DDBJ whole genome shotgun (WGS) entry which is preliminary data.</text>
</comment>
<keyword evidence="1" id="KW-0812">Transmembrane</keyword>
<feature type="transmembrane region" description="Helical" evidence="1">
    <location>
        <begin position="56"/>
        <end position="77"/>
    </location>
</feature>
<dbReference type="Proteomes" id="UP000315534">
    <property type="component" value="Unassembled WGS sequence"/>
</dbReference>
<dbReference type="AlphaFoldDB" id="A0A523XLH1"/>
<proteinExistence type="predicted"/>
<organism evidence="2 3">
    <name type="scientific">candidate division TA06 bacterium</name>
    <dbReference type="NCBI Taxonomy" id="2250710"/>
    <lineage>
        <taxon>Bacteria</taxon>
        <taxon>Bacteria division TA06</taxon>
    </lineage>
</organism>
<feature type="transmembrane region" description="Helical" evidence="1">
    <location>
        <begin position="5"/>
        <end position="20"/>
    </location>
</feature>
<sequence length="81" mass="8823">MSIFLLLPIGVFFFLIYYRLKKELPPTRRQMVGTLVGLALVANLSVQSTGGLASPIFLVYFGVIFVASVLGDVRLAIATFA</sequence>
<accession>A0A523XLH1</accession>
<keyword evidence="1" id="KW-1133">Transmembrane helix</keyword>
<reference evidence="2 3" key="1">
    <citation type="submission" date="2019-03" db="EMBL/GenBank/DDBJ databases">
        <title>Metabolic potential of uncultured bacteria and archaea associated with petroleum seepage in deep-sea sediments.</title>
        <authorList>
            <person name="Dong X."/>
            <person name="Hubert C."/>
        </authorList>
    </citation>
    <scope>NUCLEOTIDE SEQUENCE [LARGE SCALE GENOMIC DNA]</scope>
    <source>
        <strain evidence="2">E29_bin36</strain>
    </source>
</reference>
<dbReference type="EMBL" id="SOIP01000366">
    <property type="protein sequence ID" value="TET80153.1"/>
    <property type="molecule type" value="Genomic_DNA"/>
</dbReference>
<evidence type="ECO:0000256" key="1">
    <source>
        <dbReference type="SAM" id="Phobius"/>
    </source>
</evidence>
<gene>
    <name evidence="2" type="ORF">E3J38_06210</name>
</gene>
<name>A0A523XLH1_UNCT6</name>
<feature type="transmembrane region" description="Helical" evidence="1">
    <location>
        <begin position="32"/>
        <end position="50"/>
    </location>
</feature>
<evidence type="ECO:0000313" key="3">
    <source>
        <dbReference type="Proteomes" id="UP000315534"/>
    </source>
</evidence>